<dbReference type="Gene3D" id="3.40.50.1010">
    <property type="entry name" value="5'-nuclease"/>
    <property type="match status" value="1"/>
</dbReference>
<reference evidence="2" key="1">
    <citation type="submission" date="2023-06" db="EMBL/GenBank/DDBJ databases">
        <title>Genome-scale phylogeny and comparative genomics of the fungal order Sordariales.</title>
        <authorList>
            <consortium name="Lawrence Berkeley National Laboratory"/>
            <person name="Hensen N."/>
            <person name="Bonometti L."/>
            <person name="Westerberg I."/>
            <person name="Brannstrom I.O."/>
            <person name="Guillou S."/>
            <person name="Cros-Aarteil S."/>
            <person name="Calhoun S."/>
            <person name="Haridas S."/>
            <person name="Kuo A."/>
            <person name="Mondo S."/>
            <person name="Pangilinan J."/>
            <person name="Riley R."/>
            <person name="LaButti K."/>
            <person name="Andreopoulos B."/>
            <person name="Lipzen A."/>
            <person name="Chen C."/>
            <person name="Yanf M."/>
            <person name="Daum C."/>
            <person name="Ng V."/>
            <person name="Clum A."/>
            <person name="Steindorff A."/>
            <person name="Ohm R."/>
            <person name="Martin F."/>
            <person name="Silar P."/>
            <person name="Natvig D."/>
            <person name="Lalanne C."/>
            <person name="Gautier V."/>
            <person name="Ament-velasquez S.L."/>
            <person name="Kruys A."/>
            <person name="Hutchinson M.I."/>
            <person name="Powell A.J."/>
            <person name="Barry K."/>
            <person name="Miller A.N."/>
            <person name="Grigoriev I.V."/>
            <person name="Debuchy R."/>
            <person name="Gladieux P."/>
            <person name="Thoren M.H."/>
            <person name="Johannesson H."/>
        </authorList>
    </citation>
    <scope>NUCLEOTIDE SEQUENCE</scope>
    <source>
        <strain evidence="2">SMH3187-1</strain>
    </source>
</reference>
<organism evidence="2 3">
    <name type="scientific">Schizothecium vesticola</name>
    <dbReference type="NCBI Taxonomy" id="314040"/>
    <lineage>
        <taxon>Eukaryota</taxon>
        <taxon>Fungi</taxon>
        <taxon>Dikarya</taxon>
        <taxon>Ascomycota</taxon>
        <taxon>Pezizomycotina</taxon>
        <taxon>Sordariomycetes</taxon>
        <taxon>Sordariomycetidae</taxon>
        <taxon>Sordariales</taxon>
        <taxon>Schizotheciaceae</taxon>
        <taxon>Schizothecium</taxon>
    </lineage>
</organism>
<comment type="caution">
    <text evidence="2">The sequence shown here is derived from an EMBL/GenBank/DDBJ whole genome shotgun (WGS) entry which is preliminary data.</text>
</comment>
<proteinExistence type="predicted"/>
<accession>A0AA40JZY0</accession>
<evidence type="ECO:0000259" key="1">
    <source>
        <dbReference type="PROSITE" id="PS51644"/>
    </source>
</evidence>
<dbReference type="PANTHER" id="PTHR35811">
    <property type="entry name" value="SLR1870 PROTEIN"/>
    <property type="match status" value="1"/>
</dbReference>
<dbReference type="InterPro" id="IPR041966">
    <property type="entry name" value="LOTUS-like"/>
</dbReference>
<dbReference type="PROSITE" id="PS51644">
    <property type="entry name" value="HTH_OST"/>
    <property type="match status" value="1"/>
</dbReference>
<dbReference type="Pfam" id="PF01936">
    <property type="entry name" value="NYN"/>
    <property type="match status" value="1"/>
</dbReference>
<dbReference type="CDD" id="cd11297">
    <property type="entry name" value="PIN_LabA-like_N_1"/>
    <property type="match status" value="1"/>
</dbReference>
<dbReference type="Gene3D" id="3.30.420.610">
    <property type="entry name" value="LOTUS domain-like"/>
    <property type="match status" value="1"/>
</dbReference>
<dbReference type="PANTHER" id="PTHR35811:SF1">
    <property type="entry name" value="HTH OST-TYPE DOMAIN-CONTAINING PROTEIN"/>
    <property type="match status" value="1"/>
</dbReference>
<protein>
    <submittedName>
        <fullName evidence="2">NYN domain-containing protein</fullName>
    </submittedName>
</protein>
<name>A0AA40JZY0_9PEZI</name>
<dbReference type="InterPro" id="IPR025605">
    <property type="entry name" value="OST-HTH/LOTUS_dom"/>
</dbReference>
<dbReference type="Proteomes" id="UP001172155">
    <property type="component" value="Unassembled WGS sequence"/>
</dbReference>
<dbReference type="InterPro" id="IPR021139">
    <property type="entry name" value="NYN"/>
</dbReference>
<keyword evidence="3" id="KW-1185">Reference proteome</keyword>
<dbReference type="GO" id="GO:0004540">
    <property type="term" value="F:RNA nuclease activity"/>
    <property type="evidence" value="ECO:0007669"/>
    <property type="project" value="InterPro"/>
</dbReference>
<sequence length="278" mass="30321">MATDTNIKLAVLIDADNAQPSAANALLAEVAKYGTAFVRRAYGDWTGSNIRGWKDQLLTQSIQPIQQFAYTQGKNATDSAMIIDAMDLLYTNRFDGFCLVSSDSDFTRLASRIRESGLVVYGFGERKTPKPFVSACDKFIYFENLKPIIVPVDPPLAAVADNSTTQAAPTGFTATLRSEHRRVPSLSTAPAIDASVKYQLRMAVEAASDDDGWANLAKVGSLMTKRNPAFDHRTYGYLKFSELVAASNLFDISRRTPGEGKAVVVYARDKTKAVPSLS</sequence>
<dbReference type="EMBL" id="JAUKUD010000006">
    <property type="protein sequence ID" value="KAK0740747.1"/>
    <property type="molecule type" value="Genomic_DNA"/>
</dbReference>
<feature type="domain" description="HTH OST-type" evidence="1">
    <location>
        <begin position="192"/>
        <end position="269"/>
    </location>
</feature>
<dbReference type="CDD" id="cd10146">
    <property type="entry name" value="LabA_like_C"/>
    <property type="match status" value="1"/>
</dbReference>
<evidence type="ECO:0000313" key="2">
    <source>
        <dbReference type="EMBL" id="KAK0740747.1"/>
    </source>
</evidence>
<gene>
    <name evidence="2" type="ORF">B0T18DRAFT_432005</name>
</gene>
<dbReference type="Pfam" id="PF12872">
    <property type="entry name" value="OST-HTH"/>
    <property type="match status" value="1"/>
</dbReference>
<evidence type="ECO:0000313" key="3">
    <source>
        <dbReference type="Proteomes" id="UP001172155"/>
    </source>
</evidence>
<dbReference type="AlphaFoldDB" id="A0AA40JZY0"/>